<dbReference type="SUPFAM" id="SSF53067">
    <property type="entry name" value="Actin-like ATPase domain"/>
    <property type="match status" value="1"/>
</dbReference>
<evidence type="ECO:0000313" key="1">
    <source>
        <dbReference type="EMBL" id="HGN37563.1"/>
    </source>
</evidence>
<dbReference type="PIRSF" id="PIRSF009433">
    <property type="entry name" value="DUF1464"/>
    <property type="match status" value="1"/>
</dbReference>
<organism evidence="1">
    <name type="scientific">Ignisphaera aggregans</name>
    <dbReference type="NCBI Taxonomy" id="334771"/>
    <lineage>
        <taxon>Archaea</taxon>
        <taxon>Thermoproteota</taxon>
        <taxon>Thermoprotei</taxon>
        <taxon>Desulfurococcales</taxon>
        <taxon>Desulfurococcaceae</taxon>
        <taxon>Ignisphaera</taxon>
    </lineage>
</organism>
<dbReference type="Pfam" id="PF07318">
    <property type="entry name" value="DUF1464"/>
    <property type="match status" value="1"/>
</dbReference>
<dbReference type="InterPro" id="IPR009927">
    <property type="entry name" value="DUF1464"/>
</dbReference>
<dbReference type="InterPro" id="IPR043129">
    <property type="entry name" value="ATPase_NBD"/>
</dbReference>
<gene>
    <name evidence="1" type="ORF">ENT87_08495</name>
    <name evidence="2" type="ORF">ENU30_08885</name>
</gene>
<accession>A0A7J3IAC6</accession>
<dbReference type="EMBL" id="DTAI01000253">
    <property type="protein sequence ID" value="HGN37563.1"/>
    <property type="molecule type" value="Genomic_DNA"/>
</dbReference>
<evidence type="ECO:0000313" key="2">
    <source>
        <dbReference type="EMBL" id="HGQ19066.1"/>
    </source>
</evidence>
<sequence length="388" mass="42639">MVRVVGIDPGTKTFDIIVLEDGSVKVEQSLDTFSIAKEPQILIEAIDRLEPEYIVAPSGYGVPITFGDNIRDAERFSTEIILLSTGDAIRAGAKAGEVGIWVYDAIVKTVSHLVKNYRERVVFLPAVIHLRTVPRYRKINKVDMGTVDKLASAFLAVYEMSERLGKDFREINIVVTELGFGYAASIAVERGFVVDGIGGSYASIGTLTAGALDLEVVVGVGMWSRWDVFYGGVFHGAKTFDLETIVKGYEAGEEPYTSMFSAFIEGVAKDIARMRISSPKADTIVLTGRHSRNTTVLQHLRELFKDLNVTTLRGLKGVTKAKEAAQGYAAIGEGIVGGYFRDLVKHMDIEGACGTSVDYIIHARAQNFVERVRRAYIETVHRSNLCKE</sequence>
<protein>
    <submittedName>
        <fullName evidence="1">DUF1464 domain-containing protein</fullName>
    </submittedName>
</protein>
<proteinExistence type="predicted"/>
<comment type="caution">
    <text evidence="1">The sequence shown here is derived from an EMBL/GenBank/DDBJ whole genome shotgun (WGS) entry which is preliminary data.</text>
</comment>
<reference evidence="1" key="1">
    <citation type="journal article" date="2020" name="mSystems">
        <title>Genome- and Community-Level Interaction Insights into Carbon Utilization and Element Cycling Functions of Hydrothermarchaeota in Hydrothermal Sediment.</title>
        <authorList>
            <person name="Zhou Z."/>
            <person name="Liu Y."/>
            <person name="Xu W."/>
            <person name="Pan J."/>
            <person name="Luo Z.H."/>
            <person name="Li M."/>
        </authorList>
    </citation>
    <scope>NUCLEOTIDE SEQUENCE [LARGE SCALE GENOMIC DNA]</scope>
    <source>
        <strain evidence="1">SpSt-618</strain>
        <strain evidence="2">SpSt-657</strain>
    </source>
</reference>
<name>A0A7J3IAC6_9CREN</name>
<dbReference type="AlphaFoldDB" id="A0A7J3IAC6"/>
<dbReference type="Gene3D" id="3.30.420.40">
    <property type="match status" value="1"/>
</dbReference>
<dbReference type="EMBL" id="DTBZ01000167">
    <property type="protein sequence ID" value="HGQ19066.1"/>
    <property type="molecule type" value="Genomic_DNA"/>
</dbReference>